<comment type="cofactor">
    <cofactor evidence="1">
        <name>Mg(2+)</name>
        <dbReference type="ChEBI" id="CHEBI:18420"/>
    </cofactor>
</comment>
<dbReference type="GO" id="GO:0046872">
    <property type="term" value="F:metal ion binding"/>
    <property type="evidence" value="ECO:0007669"/>
    <property type="project" value="UniProtKB-KW"/>
</dbReference>
<keyword evidence="3 7" id="KW-0378">Hydrolase</keyword>
<protein>
    <submittedName>
        <fullName evidence="7">CubicO group peptidase (Beta-lactamase class C family)/predicted glycoside hydrolase/deacetylase ChbG (UPF0249 family)</fullName>
    </submittedName>
</protein>
<dbReference type="SUPFAM" id="SSF88713">
    <property type="entry name" value="Glycoside hydrolase/deacetylase"/>
    <property type="match status" value="1"/>
</dbReference>
<dbReference type="InterPro" id="IPR006879">
    <property type="entry name" value="YdjC-like"/>
</dbReference>
<keyword evidence="2" id="KW-0479">Metal-binding</keyword>
<dbReference type="InterPro" id="IPR011330">
    <property type="entry name" value="Glyco_hydro/deAcase_b/a-brl"/>
</dbReference>
<dbReference type="SUPFAM" id="SSF56601">
    <property type="entry name" value="beta-lactamase/transpeptidase-like"/>
    <property type="match status" value="1"/>
</dbReference>
<name>A0A841ENW9_9BACT</name>
<dbReference type="Pfam" id="PF00144">
    <property type="entry name" value="Beta-lactamase"/>
    <property type="match status" value="1"/>
</dbReference>
<dbReference type="PANTHER" id="PTHR43283:SF7">
    <property type="entry name" value="BETA-LACTAMASE-RELATED DOMAIN-CONTAINING PROTEIN"/>
    <property type="match status" value="1"/>
</dbReference>
<feature type="domain" description="Beta-lactamase-related" evidence="6">
    <location>
        <begin position="54"/>
        <end position="327"/>
    </location>
</feature>
<evidence type="ECO:0000313" key="7">
    <source>
        <dbReference type="EMBL" id="MBB6001980.1"/>
    </source>
</evidence>
<dbReference type="PANTHER" id="PTHR43283">
    <property type="entry name" value="BETA-LACTAMASE-RELATED"/>
    <property type="match status" value="1"/>
</dbReference>
<dbReference type="Gene3D" id="3.40.710.10">
    <property type="entry name" value="DD-peptidase/beta-lactamase superfamily"/>
    <property type="match status" value="1"/>
</dbReference>
<evidence type="ECO:0000256" key="1">
    <source>
        <dbReference type="ARBA" id="ARBA00001946"/>
    </source>
</evidence>
<dbReference type="InterPro" id="IPR050789">
    <property type="entry name" value="Diverse_Enzym_Activities"/>
</dbReference>
<keyword evidence="5" id="KW-0119">Carbohydrate metabolism</keyword>
<evidence type="ECO:0000256" key="3">
    <source>
        <dbReference type="ARBA" id="ARBA00022801"/>
    </source>
</evidence>
<comment type="caution">
    <text evidence="7">The sequence shown here is derived from an EMBL/GenBank/DDBJ whole genome shotgun (WGS) entry which is preliminary data.</text>
</comment>
<dbReference type="Pfam" id="PF04794">
    <property type="entry name" value="YdjC"/>
    <property type="match status" value="1"/>
</dbReference>
<proteinExistence type="predicted"/>
<evidence type="ECO:0000256" key="4">
    <source>
        <dbReference type="ARBA" id="ARBA00022842"/>
    </source>
</evidence>
<keyword evidence="8" id="KW-1185">Reference proteome</keyword>
<dbReference type="InterPro" id="IPR012338">
    <property type="entry name" value="Beta-lactam/transpept-like"/>
</dbReference>
<dbReference type="Gene3D" id="3.20.20.370">
    <property type="entry name" value="Glycoside hydrolase/deacetylase"/>
    <property type="match status" value="1"/>
</dbReference>
<reference evidence="7 8" key="1">
    <citation type="submission" date="2020-08" db="EMBL/GenBank/DDBJ databases">
        <title>Functional genomics of gut bacteria from endangered species of beetles.</title>
        <authorList>
            <person name="Carlos-Shanley C."/>
        </authorList>
    </citation>
    <scope>NUCLEOTIDE SEQUENCE [LARGE SCALE GENOMIC DNA]</scope>
    <source>
        <strain evidence="7 8">S00070</strain>
    </source>
</reference>
<evidence type="ECO:0000313" key="8">
    <source>
        <dbReference type="Proteomes" id="UP000524404"/>
    </source>
</evidence>
<dbReference type="Proteomes" id="UP000524404">
    <property type="component" value="Unassembled WGS sequence"/>
</dbReference>
<dbReference type="InterPro" id="IPR001466">
    <property type="entry name" value="Beta-lactam-related"/>
</dbReference>
<keyword evidence="4" id="KW-0460">Magnesium</keyword>
<evidence type="ECO:0000256" key="5">
    <source>
        <dbReference type="ARBA" id="ARBA00023277"/>
    </source>
</evidence>
<gene>
    <name evidence="7" type="ORF">HNP25_000629</name>
</gene>
<sequence length="782" mass="87881">MRKILILLFVSVQLLAQKPVLLPRSTPEAEGISSEAIINFLEAASKSKHEFHSFMLLRHGKVVAESWWNPYHNDLKHTMYSVSKSFTATAIGFAVSEKKITVEDKVISFFPEDMPTQVSPYLAELKIKDLLTMSVGHQTDPTGEIGAKNENWVKAFLRTQIVNKPGSKFLYNSAATYMLSAIVQKVTGQKVIDYLQPRLFEPLGITGIDWEVDPKGINTGGWGIRLKTEDMAKFGQLFLQKGLWKGKQILPAAWVEEASTMKIMQDPNATQAKKDSSDWLQGYCYQMWRSRNNAYRGDGANGQFIIVLPEKDAVMIVTAEAPDMQGEFNLLWKYIYPALGDKKLPANPAMLAKLKEKTASLALPIPNKNVSSSTESKVSGKTFGMVTGDRSFENVKFDFDNGVCKVSFKTDSTTHQIPFGASKWELSETTKFGPYLVAAAKANRVGLPAFKVAGSYTWKDENTLELTLRYIESPHTETIVCTFDDDNVSIDFQSIFNINRKRTISKGIVFTPKANAPKLIVRGDDMGYSHSGNEALIKSYKEGIETSIEVIVASPWFPEAVKLLAENKRVDIGLHFAITSEWDNVKWRPLTEAKSLRNADGYFYPMLFHNNNYPKQAVLDNDWKIEDIEKELKAQIEMALKYIPRLSHVSGHMGSTAFTQEVKDMARRVAKEYKLTMVDVDSMKDLKVAYTGFDFNNKNTEQKIEGFIGMLDKLEEGKAYVFVEHPGLDNDELRAISHIGYEDVAQGRQDVTTIFTSEKVRTAILKKGIQLVSYKEVIAGSK</sequence>
<dbReference type="RefSeq" id="WP_184130120.1">
    <property type="nucleotide sequence ID" value="NZ_JACHKT010000003.1"/>
</dbReference>
<evidence type="ECO:0000256" key="2">
    <source>
        <dbReference type="ARBA" id="ARBA00022723"/>
    </source>
</evidence>
<dbReference type="CDD" id="cd10802">
    <property type="entry name" value="YdjC_TTHB029_like"/>
    <property type="match status" value="1"/>
</dbReference>
<dbReference type="GO" id="GO:0005975">
    <property type="term" value="P:carbohydrate metabolic process"/>
    <property type="evidence" value="ECO:0007669"/>
    <property type="project" value="InterPro"/>
</dbReference>
<dbReference type="EMBL" id="JACHKT010000003">
    <property type="protein sequence ID" value="MBB6001980.1"/>
    <property type="molecule type" value="Genomic_DNA"/>
</dbReference>
<evidence type="ECO:0000259" key="6">
    <source>
        <dbReference type="Pfam" id="PF00144"/>
    </source>
</evidence>
<dbReference type="AlphaFoldDB" id="A0A841ENW9"/>
<accession>A0A841ENW9</accession>
<organism evidence="7 8">
    <name type="scientific">Arcicella rosea</name>
    <dbReference type="NCBI Taxonomy" id="502909"/>
    <lineage>
        <taxon>Bacteria</taxon>
        <taxon>Pseudomonadati</taxon>
        <taxon>Bacteroidota</taxon>
        <taxon>Cytophagia</taxon>
        <taxon>Cytophagales</taxon>
        <taxon>Flectobacillaceae</taxon>
        <taxon>Arcicella</taxon>
    </lineage>
</organism>
<dbReference type="GO" id="GO:0016787">
    <property type="term" value="F:hydrolase activity"/>
    <property type="evidence" value="ECO:0007669"/>
    <property type="project" value="UniProtKB-KW"/>
</dbReference>